<comment type="caution">
    <text evidence="1">The sequence shown here is derived from an EMBL/GenBank/DDBJ whole genome shotgun (WGS) entry which is preliminary data.</text>
</comment>
<dbReference type="Proteomes" id="UP001378242">
    <property type="component" value="Unassembled WGS sequence"/>
</dbReference>
<evidence type="ECO:0000313" key="2">
    <source>
        <dbReference type="Proteomes" id="UP001378242"/>
    </source>
</evidence>
<organism evidence="1 2">
    <name type="scientific">Cobetia marina</name>
    <name type="common">Deleya marina</name>
    <dbReference type="NCBI Taxonomy" id="28258"/>
    <lineage>
        <taxon>Bacteria</taxon>
        <taxon>Pseudomonadati</taxon>
        <taxon>Pseudomonadota</taxon>
        <taxon>Gammaproteobacteria</taxon>
        <taxon>Oceanospirillales</taxon>
        <taxon>Halomonadaceae</taxon>
        <taxon>Cobetia</taxon>
    </lineage>
</organism>
<dbReference type="EMBL" id="JBAKAP010000012">
    <property type="protein sequence ID" value="MEL0617550.1"/>
    <property type="molecule type" value="Genomic_DNA"/>
</dbReference>
<accession>A0ABU9GHH7</accession>
<evidence type="ECO:0008006" key="3">
    <source>
        <dbReference type="Google" id="ProtNLM"/>
    </source>
</evidence>
<dbReference type="RefSeq" id="WP_341542553.1">
    <property type="nucleotide sequence ID" value="NZ_JBAKAP010000012.1"/>
</dbReference>
<evidence type="ECO:0000313" key="1">
    <source>
        <dbReference type="EMBL" id="MEL0617550.1"/>
    </source>
</evidence>
<keyword evidence="2" id="KW-1185">Reference proteome</keyword>
<reference evidence="1 2" key="1">
    <citation type="submission" date="2024-02" db="EMBL/GenBank/DDBJ databases">
        <title>Bacteria isolated from the canopy kelp, Nereocystis luetkeana.</title>
        <authorList>
            <person name="Pfister C.A."/>
            <person name="Younker I.T."/>
            <person name="Light S.H."/>
        </authorList>
    </citation>
    <scope>NUCLEOTIDE SEQUENCE [LARGE SCALE GENOMIC DNA]</scope>
    <source>
        <strain evidence="1 2">TI.5.07</strain>
    </source>
</reference>
<sequence length="100" mass="11924">MLLQKFISAMRSKNKIRLTFYSKKDQKELTRVCAPMDYGQSRVYKDGKDRYFLWDYDSDAGAHTLSILSEQVIDIQLLEECFEPSEFVTWTPDWIVSRDW</sequence>
<proteinExistence type="predicted"/>
<gene>
    <name evidence="1" type="ORF">V6243_12005</name>
</gene>
<protein>
    <recommendedName>
        <fullName evidence="3">WYL domain-containing protein</fullName>
    </recommendedName>
</protein>
<name>A0ABU9GHH7_COBMA</name>